<gene>
    <name evidence="1" type="ORF">S18_1049_0009</name>
</gene>
<dbReference type="EMBL" id="FQ032818">
    <property type="protein sequence ID" value="CBL87328.1"/>
    <property type="molecule type" value="Genomic_DNA"/>
</dbReference>
<proteinExistence type="predicted"/>
<evidence type="ECO:0000313" key="1">
    <source>
        <dbReference type="EMBL" id="CBL87328.1"/>
    </source>
</evidence>
<accession>F4MMG5</accession>
<name>F4MMG5_9BACT</name>
<organism evidence="1">
    <name type="scientific">uncultured Sphingobacteriia bacterium</name>
    <dbReference type="NCBI Taxonomy" id="246143"/>
    <lineage>
        <taxon>Bacteria</taxon>
        <taxon>Pseudomonadati</taxon>
        <taxon>Bacteroidota</taxon>
        <taxon>Sphingobacteriia</taxon>
        <taxon>environmental samples</taxon>
    </lineage>
</organism>
<sequence>MRGRKKLKKYSPKVAWYLKSIYLHVPFDKIYNVLYGKYYIVMKKFFDILEDESVIESQ</sequence>
<dbReference type="AlphaFoldDB" id="F4MMG5"/>
<protein>
    <submittedName>
        <fullName evidence="1">Uncharacterized protein</fullName>
    </submittedName>
</protein>
<reference evidence="1" key="1">
    <citation type="submission" date="2010-05" db="EMBL/GenBank/DDBJ databases">
        <authorList>
            <person name="Genoscope - CEA"/>
        </authorList>
    </citation>
    <scope>NUCLEOTIDE SEQUENCE</scope>
</reference>
<reference evidence="1" key="2">
    <citation type="journal article" date="2012" name="Environ. Microbiol.">
        <title>Genomic content of uncultured Bacteroidetes from contrasting oceanic provinces in the North Atlantic Ocean.</title>
        <authorList>
            <person name="Gomez-Pereira P.R."/>
            <person name="Schuler M."/>
            <person name="Fuchs B.M."/>
            <person name="Bennke C."/>
            <person name="Teeling H."/>
            <person name="Waldmann J."/>
            <person name="Richter M."/>
            <person name="Barbe V."/>
            <person name="Bataille E."/>
            <person name="Glockner F.O."/>
            <person name="Amann R."/>
        </authorList>
    </citation>
    <scope>NUCLEOTIDE SEQUENCE</scope>
</reference>